<dbReference type="Gene3D" id="2.40.128.410">
    <property type="match status" value="1"/>
</dbReference>
<organism evidence="1 2">
    <name type="scientific">Flavobacterium zubiriense</name>
    <dbReference type="NCBI Taxonomy" id="3138075"/>
    <lineage>
        <taxon>Bacteria</taxon>
        <taxon>Pseudomonadati</taxon>
        <taxon>Bacteroidota</taxon>
        <taxon>Flavobacteriia</taxon>
        <taxon>Flavobacteriales</taxon>
        <taxon>Flavobacteriaceae</taxon>
        <taxon>Flavobacterium</taxon>
    </lineage>
</organism>
<evidence type="ECO:0000313" key="2">
    <source>
        <dbReference type="Proteomes" id="UP001574169"/>
    </source>
</evidence>
<protein>
    <submittedName>
        <fullName evidence="1">DUF4251 domain-containing protein</fullName>
    </submittedName>
</protein>
<dbReference type="Proteomes" id="UP001574169">
    <property type="component" value="Unassembled WGS sequence"/>
</dbReference>
<reference evidence="1 2" key="1">
    <citation type="submission" date="2024-04" db="EMBL/GenBank/DDBJ databases">
        <title>New Clade of Flavobacterium.</title>
        <authorList>
            <person name="Matos L."/>
            <person name="Proenca D.N."/>
            <person name="Fransisco R.M."/>
            <person name="Chung A.P."/>
            <person name="Maccario L."/>
            <person name="Sorensen S.J."/>
            <person name="Morais P.V."/>
        </authorList>
    </citation>
    <scope>NUCLEOTIDE SEQUENCE [LARGE SCALE GENOMIC DNA]</scope>
    <source>
        <strain evidence="1 2">FZUC8N2.13</strain>
    </source>
</reference>
<keyword evidence="2" id="KW-1185">Reference proteome</keyword>
<sequence>MKTYKVAMVFLLFFNVLTGFSQEKTRKQLRIEKSIEKKKEIEKLIDAKEFQFVARNLNSQTFRMVDLSIIPNFIQFKPDFIKSEMPFFGRGFSGLGYGGSDTGLKFEGKPEKFVVNKQKKGYQIDVAVKGQQDFFNITLSVLFEGSSTLTIISNNRESISYFGEISPLEEEEKK</sequence>
<proteinExistence type="predicted"/>
<dbReference type="EMBL" id="JBCFQL010000010">
    <property type="protein sequence ID" value="MFA9191751.1"/>
    <property type="molecule type" value="Genomic_DNA"/>
</dbReference>
<comment type="caution">
    <text evidence="1">The sequence shown here is derived from an EMBL/GenBank/DDBJ whole genome shotgun (WGS) entry which is preliminary data.</text>
</comment>
<gene>
    <name evidence="1" type="ORF">AAGV28_10275</name>
</gene>
<name>A0ABV4TCD8_9FLAO</name>
<dbReference type="RefSeq" id="WP_373406726.1">
    <property type="nucleotide sequence ID" value="NZ_JBCFQL010000010.1"/>
</dbReference>
<accession>A0ABV4TCD8</accession>
<dbReference type="Pfam" id="PF14059">
    <property type="entry name" value="DUF4251"/>
    <property type="match status" value="1"/>
</dbReference>
<dbReference type="InterPro" id="IPR025347">
    <property type="entry name" value="DUF4251"/>
</dbReference>
<evidence type="ECO:0000313" key="1">
    <source>
        <dbReference type="EMBL" id="MFA9191751.1"/>
    </source>
</evidence>